<protein>
    <submittedName>
        <fullName evidence="1">Uncharacterized protein</fullName>
    </submittedName>
</protein>
<dbReference type="EMBL" id="CABWMC010000034">
    <property type="protein sequence ID" value="VXC87115.1"/>
    <property type="molecule type" value="Genomic_DNA"/>
</dbReference>
<accession>A0A654C2T1</accession>
<dbReference type="AlphaFoldDB" id="A0A654C2T1"/>
<organism evidence="1 2">
    <name type="scientific">Bacillus mycoides</name>
    <dbReference type="NCBI Taxonomy" id="1405"/>
    <lineage>
        <taxon>Bacteria</taxon>
        <taxon>Bacillati</taxon>
        <taxon>Bacillota</taxon>
        <taxon>Bacilli</taxon>
        <taxon>Bacillales</taxon>
        <taxon>Bacillaceae</taxon>
        <taxon>Bacillus</taxon>
        <taxon>Bacillus cereus group</taxon>
    </lineage>
</organism>
<evidence type="ECO:0000313" key="1">
    <source>
        <dbReference type="EMBL" id="VXC87115.1"/>
    </source>
</evidence>
<reference evidence="1 2" key="1">
    <citation type="submission" date="2019-10" db="EMBL/GenBank/DDBJ databases">
        <authorList>
            <person name="Karimi E."/>
        </authorList>
    </citation>
    <scope>NUCLEOTIDE SEQUENCE [LARGE SCALE GENOMIC DNA]</scope>
    <source>
        <strain evidence="1">Bacillus sp. 71</strain>
    </source>
</reference>
<sequence>MLNNDIRFIPIRTLNFPFTALGHNPITKKGQIPARRGCF</sequence>
<name>A0A654C2T1_BACMY</name>
<proteinExistence type="predicted"/>
<gene>
    <name evidence="1" type="ORF">BACI71_90099</name>
</gene>
<dbReference type="Proteomes" id="UP000437562">
    <property type="component" value="Unassembled WGS sequence"/>
</dbReference>
<evidence type="ECO:0000313" key="2">
    <source>
        <dbReference type="Proteomes" id="UP000437562"/>
    </source>
</evidence>